<reference evidence="4" key="2">
    <citation type="submission" date="2018-05" db="EMBL/GenBank/DDBJ databases">
        <title>OmerRS3 (Oryza meridionalis Reference Sequence Version 3).</title>
        <authorList>
            <person name="Zhang J."/>
            <person name="Kudrna D."/>
            <person name="Lee S."/>
            <person name="Talag J."/>
            <person name="Welchert J."/>
            <person name="Wing R.A."/>
        </authorList>
    </citation>
    <scope>NUCLEOTIDE SEQUENCE [LARGE SCALE GENOMIC DNA]</scope>
    <source>
        <strain evidence="4">cv. OR44</strain>
    </source>
</reference>
<reference evidence="4" key="1">
    <citation type="submission" date="2015-04" db="UniProtKB">
        <authorList>
            <consortium name="EnsemblPlants"/>
        </authorList>
    </citation>
    <scope>IDENTIFICATION</scope>
</reference>
<dbReference type="HOGENOM" id="CLU_019286_12_1_1"/>
<dbReference type="InterPro" id="IPR001810">
    <property type="entry name" value="F-box_dom"/>
</dbReference>
<keyword evidence="5" id="KW-1185">Reference proteome</keyword>
<evidence type="ECO:0000313" key="5">
    <source>
        <dbReference type="Proteomes" id="UP000008021"/>
    </source>
</evidence>
<evidence type="ECO:0000259" key="2">
    <source>
        <dbReference type="Pfam" id="PF00646"/>
    </source>
</evidence>
<dbReference type="PANTHER" id="PTHR33110:SF79">
    <property type="entry name" value="OS12G0155900 PROTEIN"/>
    <property type="match status" value="1"/>
</dbReference>
<name>A0A0E0D560_9ORYZ</name>
<sequence>MGLCFSGSSISPSPPPPPQLEPPPGWSDLPADLAGQIVSLLPFHHDRLSFAAVCSQWRLGTLRQRPLLPQALPCLLTLTHPRAHHSLADDGVARRIPITWPEGFTLHKIIVCSPDLVVAASRLIDNNIVFFRPGIDTSWLVLPCDDDDGGDHMRMYEDIPLYRGKLYALTSKEDLLVHEIRDNNTLSRAELAIRGTAAEPPLSHLQWQYSIDDIVRQYRVISCKYLVISCSGNLLMFRCTISPMLGTSANVDDYEIKFKAFEADLEGGQWLEVKSLDGQVIFLSKVCSKAIRSFDHGDPRFGGNCIFFLGGDLTRQWGDIHTRITNSYVYQQKEGIPMYGVYDFRTSKISLSTLGQHRFSSMVQWFFPRM</sequence>
<accession>A0A0E0D560</accession>
<evidence type="ECO:0000259" key="3">
    <source>
        <dbReference type="Pfam" id="PF03478"/>
    </source>
</evidence>
<dbReference type="Pfam" id="PF00646">
    <property type="entry name" value="F-box"/>
    <property type="match status" value="1"/>
</dbReference>
<feature type="region of interest" description="Disordered" evidence="1">
    <location>
        <begin position="1"/>
        <end position="26"/>
    </location>
</feature>
<dbReference type="SUPFAM" id="SSF81383">
    <property type="entry name" value="F-box domain"/>
    <property type="match status" value="1"/>
</dbReference>
<dbReference type="EnsemblPlants" id="OMERI03G27290.1">
    <property type="protein sequence ID" value="OMERI03G27290.1"/>
    <property type="gene ID" value="OMERI03G27290"/>
</dbReference>
<evidence type="ECO:0000256" key="1">
    <source>
        <dbReference type="SAM" id="MobiDB-lite"/>
    </source>
</evidence>
<dbReference type="PANTHER" id="PTHR33110">
    <property type="entry name" value="F-BOX/KELCH-REPEAT PROTEIN-RELATED"/>
    <property type="match status" value="1"/>
</dbReference>
<dbReference type="AlphaFoldDB" id="A0A0E0D560"/>
<organism evidence="4">
    <name type="scientific">Oryza meridionalis</name>
    <dbReference type="NCBI Taxonomy" id="40149"/>
    <lineage>
        <taxon>Eukaryota</taxon>
        <taxon>Viridiplantae</taxon>
        <taxon>Streptophyta</taxon>
        <taxon>Embryophyta</taxon>
        <taxon>Tracheophyta</taxon>
        <taxon>Spermatophyta</taxon>
        <taxon>Magnoliopsida</taxon>
        <taxon>Liliopsida</taxon>
        <taxon>Poales</taxon>
        <taxon>Poaceae</taxon>
        <taxon>BOP clade</taxon>
        <taxon>Oryzoideae</taxon>
        <taxon>Oryzeae</taxon>
        <taxon>Oryzinae</taxon>
        <taxon>Oryza</taxon>
    </lineage>
</organism>
<dbReference type="Gramene" id="OMERI03G27290.1">
    <property type="protein sequence ID" value="OMERI03G27290.1"/>
    <property type="gene ID" value="OMERI03G27290"/>
</dbReference>
<evidence type="ECO:0000313" key="4">
    <source>
        <dbReference type="EnsemblPlants" id="OMERI03G27290.1"/>
    </source>
</evidence>
<feature type="compositionally biased region" description="Low complexity" evidence="1">
    <location>
        <begin position="1"/>
        <end position="11"/>
    </location>
</feature>
<feature type="compositionally biased region" description="Pro residues" evidence="1">
    <location>
        <begin position="12"/>
        <end position="25"/>
    </location>
</feature>
<dbReference type="Pfam" id="PF03478">
    <property type="entry name" value="Beta-prop_KIB1-4"/>
    <property type="match status" value="1"/>
</dbReference>
<dbReference type="InterPro" id="IPR036047">
    <property type="entry name" value="F-box-like_dom_sf"/>
</dbReference>
<proteinExistence type="predicted"/>
<protein>
    <submittedName>
        <fullName evidence="4">Uncharacterized protein</fullName>
    </submittedName>
</protein>
<dbReference type="Proteomes" id="UP000008021">
    <property type="component" value="Chromosome 3"/>
</dbReference>
<dbReference type="Gene3D" id="1.20.1280.50">
    <property type="match status" value="1"/>
</dbReference>
<feature type="domain" description="F-box" evidence="2">
    <location>
        <begin position="26"/>
        <end position="58"/>
    </location>
</feature>
<feature type="domain" description="KIB1-4 beta-propeller" evidence="3">
    <location>
        <begin position="84"/>
        <end position="332"/>
    </location>
</feature>
<dbReference type="InterPro" id="IPR005174">
    <property type="entry name" value="KIB1-4_b-propeller"/>
</dbReference>